<dbReference type="Proteomes" id="UP000232638">
    <property type="component" value="Chromosome"/>
</dbReference>
<sequence>MNHHNPLAQEITAQIQLGLPGTVGKLARQLRSIDRIAPRLKAGGLVRRLTVDRERPRRAVGVAVAHRKIGAFGGLLYGAAALGHELTAAGGDIAHSRQLSRMDVGDMSLLESDRRLKWKCYALVYDLLDELFAADTLPELVILDVPLVMGKAVYAQVLEDPATDARLKRDIGALKERLDGFWDRWIERCYPFDAAGPKVVSLHRGRFGSLLKLVERRGTEVSPDPIDPEVEDLVRTQWVEVLSVGIDRVLRGILVPEHRTAAFEQDQDRLDKDAFPRAIVDRGRLGFHYLTGLRGQPVYCETLGSAAAWVDRSGSAALDALAGDLLALTYFDARQAVPLPLWYAQSGVEIVKRKEKGRGILEFYKAEALRAMREEQVDLAWLAGWEEE</sequence>
<evidence type="ECO:0000313" key="1">
    <source>
        <dbReference type="EMBL" id="AUB82280.1"/>
    </source>
</evidence>
<accession>A0A2K8U9M1</accession>
<dbReference type="EMBL" id="CP020370">
    <property type="protein sequence ID" value="AUB82280.1"/>
    <property type="molecule type" value="Genomic_DNA"/>
</dbReference>
<dbReference type="OrthoDB" id="3078640at2"/>
<protein>
    <recommendedName>
        <fullName evidence="3">NurA domain-containing protein</fullName>
    </recommendedName>
</protein>
<proteinExistence type="predicted"/>
<keyword evidence="2" id="KW-1185">Reference proteome</keyword>
<evidence type="ECO:0000313" key="2">
    <source>
        <dbReference type="Proteomes" id="UP000232638"/>
    </source>
</evidence>
<name>A0A2K8U9M1_9GAMM</name>
<dbReference type="RefSeq" id="WP_100920016.1">
    <property type="nucleotide sequence ID" value="NZ_CP020370.1"/>
</dbReference>
<reference evidence="1 2" key="1">
    <citation type="submission" date="2017-03" db="EMBL/GenBank/DDBJ databases">
        <title>Complete genome sequence of Candidatus 'Thiodictyon syntrophicum' sp. nov. strain Cad16T, a photolithoautotroph purple sulfur bacterium isolated from an alpine meromictic lake.</title>
        <authorList>
            <person name="Luedin S.M."/>
            <person name="Pothier J.F."/>
            <person name="Danza F."/>
            <person name="Storelli N."/>
            <person name="Wittwer M."/>
            <person name="Tonolla M."/>
        </authorList>
    </citation>
    <scope>NUCLEOTIDE SEQUENCE [LARGE SCALE GENOMIC DNA]</scope>
    <source>
        <strain evidence="1 2">Cad16T</strain>
    </source>
</reference>
<dbReference type="AlphaFoldDB" id="A0A2K8U9M1"/>
<organism evidence="1 2">
    <name type="scientific">Candidatus Thiodictyon syntrophicum</name>
    <dbReference type="NCBI Taxonomy" id="1166950"/>
    <lineage>
        <taxon>Bacteria</taxon>
        <taxon>Pseudomonadati</taxon>
        <taxon>Pseudomonadota</taxon>
        <taxon>Gammaproteobacteria</taxon>
        <taxon>Chromatiales</taxon>
        <taxon>Chromatiaceae</taxon>
        <taxon>Thiodictyon</taxon>
    </lineage>
</organism>
<evidence type="ECO:0008006" key="3">
    <source>
        <dbReference type="Google" id="ProtNLM"/>
    </source>
</evidence>
<dbReference type="KEGG" id="tsy:THSYN_15875"/>
<gene>
    <name evidence="1" type="ORF">THSYN_15875</name>
</gene>